<proteinExistence type="predicted"/>
<reference evidence="1" key="2">
    <citation type="journal article" date="2015" name="Data Brief">
        <title>Shoot transcriptome of the giant reed, Arundo donax.</title>
        <authorList>
            <person name="Barrero R.A."/>
            <person name="Guerrero F.D."/>
            <person name="Moolhuijzen P."/>
            <person name="Goolsby J.A."/>
            <person name="Tidwell J."/>
            <person name="Bellgard S.E."/>
            <person name="Bellgard M.I."/>
        </authorList>
    </citation>
    <scope>NUCLEOTIDE SEQUENCE</scope>
    <source>
        <tissue evidence="1">Shoot tissue taken approximately 20 cm above the soil surface</tissue>
    </source>
</reference>
<reference evidence="1" key="1">
    <citation type="submission" date="2014-09" db="EMBL/GenBank/DDBJ databases">
        <authorList>
            <person name="Magalhaes I.L.F."/>
            <person name="Oliveira U."/>
            <person name="Santos F.R."/>
            <person name="Vidigal T.H.D.A."/>
            <person name="Brescovit A.D."/>
            <person name="Santos A.J."/>
        </authorList>
    </citation>
    <scope>NUCLEOTIDE SEQUENCE</scope>
    <source>
        <tissue evidence="1">Shoot tissue taken approximately 20 cm above the soil surface</tissue>
    </source>
</reference>
<accession>A0A0A8Z9G2</accession>
<sequence length="43" mass="5189">MATKKHHGFSQCYKNTFLIHYFLDTVSNRFNVCIIKNHLQFEN</sequence>
<dbReference type="EMBL" id="GBRH01264525">
    <property type="protein sequence ID" value="JAD33370.1"/>
    <property type="molecule type" value="Transcribed_RNA"/>
</dbReference>
<organism evidence="1">
    <name type="scientific">Arundo donax</name>
    <name type="common">Giant reed</name>
    <name type="synonym">Donax arundinaceus</name>
    <dbReference type="NCBI Taxonomy" id="35708"/>
    <lineage>
        <taxon>Eukaryota</taxon>
        <taxon>Viridiplantae</taxon>
        <taxon>Streptophyta</taxon>
        <taxon>Embryophyta</taxon>
        <taxon>Tracheophyta</taxon>
        <taxon>Spermatophyta</taxon>
        <taxon>Magnoliopsida</taxon>
        <taxon>Liliopsida</taxon>
        <taxon>Poales</taxon>
        <taxon>Poaceae</taxon>
        <taxon>PACMAD clade</taxon>
        <taxon>Arundinoideae</taxon>
        <taxon>Arundineae</taxon>
        <taxon>Arundo</taxon>
    </lineage>
</organism>
<dbReference type="AlphaFoldDB" id="A0A0A8Z9G2"/>
<name>A0A0A8Z9G2_ARUDO</name>
<evidence type="ECO:0000313" key="1">
    <source>
        <dbReference type="EMBL" id="JAD33370.1"/>
    </source>
</evidence>
<protein>
    <submittedName>
        <fullName evidence="1">Uncharacterized protein</fullName>
    </submittedName>
</protein>